<dbReference type="PANTHER" id="PTHR35010">
    <property type="entry name" value="BLL4672 PROTEIN-RELATED"/>
    <property type="match status" value="1"/>
</dbReference>
<sequence length="273" mass="31561">MSTNNNAGRKELARFLRSRRERVSPSDVGLPLGTRRRISGLRREEVAVLAGVSTSWYTYLEQGREISPSPEVLDSLARVLRMSEDERRYMHVLAHGQVTKPGPLTPAPAARDMLRSTMTIFEHHHLPVYAGDHRGDLLEWNKAATTYYEDWSAYPPRERNIVRWMLLAPQAKARLADWEQDARDSVARWRAEAAKWPTDPRTRDLIAELARVSPEFTRWWDSHDVQEHRARVRRFRHPELGLRPLRILPLFSPEFPATAIIVHLPLNSDIADT</sequence>
<dbReference type="InterPro" id="IPR001387">
    <property type="entry name" value="Cro/C1-type_HTH"/>
</dbReference>
<evidence type="ECO:0000313" key="3">
    <source>
        <dbReference type="Proteomes" id="UP000239203"/>
    </source>
</evidence>
<evidence type="ECO:0000313" key="2">
    <source>
        <dbReference type="EMBL" id="PPK65447.1"/>
    </source>
</evidence>
<dbReference type="InterPro" id="IPR010982">
    <property type="entry name" value="Lambda_DNA-bd_dom_sf"/>
</dbReference>
<dbReference type="OrthoDB" id="4790304at2"/>
<proteinExistence type="predicted"/>
<dbReference type="PROSITE" id="PS50943">
    <property type="entry name" value="HTH_CROC1"/>
    <property type="match status" value="1"/>
</dbReference>
<dbReference type="SUPFAM" id="SSF47413">
    <property type="entry name" value="lambda repressor-like DNA-binding domains"/>
    <property type="match status" value="1"/>
</dbReference>
<dbReference type="Gene3D" id="3.30.450.180">
    <property type="match status" value="1"/>
</dbReference>
<accession>A0A2S6GJQ1</accession>
<gene>
    <name evidence="2" type="ORF">CLV40_11499</name>
</gene>
<dbReference type="InterPro" id="IPR041413">
    <property type="entry name" value="MLTR_LBD"/>
</dbReference>
<keyword evidence="3" id="KW-1185">Reference proteome</keyword>
<dbReference type="Pfam" id="PF13560">
    <property type="entry name" value="HTH_31"/>
    <property type="match status" value="1"/>
</dbReference>
<dbReference type="GO" id="GO:0003677">
    <property type="term" value="F:DNA binding"/>
    <property type="evidence" value="ECO:0007669"/>
    <property type="project" value="InterPro"/>
</dbReference>
<reference evidence="2 3" key="1">
    <citation type="submission" date="2018-02" db="EMBL/GenBank/DDBJ databases">
        <title>Genomic Encyclopedia of Archaeal and Bacterial Type Strains, Phase II (KMG-II): from individual species to whole genera.</title>
        <authorList>
            <person name="Goeker M."/>
        </authorList>
    </citation>
    <scope>NUCLEOTIDE SEQUENCE [LARGE SCALE GENOMIC DNA]</scope>
    <source>
        <strain evidence="2 3">YU 961-1</strain>
    </source>
</reference>
<dbReference type="Gene3D" id="1.10.260.40">
    <property type="entry name" value="lambda repressor-like DNA-binding domains"/>
    <property type="match status" value="1"/>
</dbReference>
<dbReference type="SMART" id="SM00530">
    <property type="entry name" value="HTH_XRE"/>
    <property type="match status" value="1"/>
</dbReference>
<dbReference type="Proteomes" id="UP000239203">
    <property type="component" value="Unassembled WGS sequence"/>
</dbReference>
<dbReference type="RefSeq" id="WP_104481207.1">
    <property type="nucleotide sequence ID" value="NZ_CP154825.1"/>
</dbReference>
<dbReference type="Pfam" id="PF17765">
    <property type="entry name" value="MLTR_LBD"/>
    <property type="match status" value="1"/>
</dbReference>
<evidence type="ECO:0000259" key="1">
    <source>
        <dbReference type="PROSITE" id="PS50943"/>
    </source>
</evidence>
<dbReference type="EMBL" id="PTIX01000014">
    <property type="protein sequence ID" value="PPK65447.1"/>
    <property type="molecule type" value="Genomic_DNA"/>
</dbReference>
<dbReference type="AlphaFoldDB" id="A0A2S6GJQ1"/>
<name>A0A2S6GJQ1_9PSEU</name>
<protein>
    <submittedName>
        <fullName evidence="2">Helix-turn-helix protein</fullName>
    </submittedName>
</protein>
<organism evidence="2 3">
    <name type="scientific">Actinokineospora auranticolor</name>
    <dbReference type="NCBI Taxonomy" id="155976"/>
    <lineage>
        <taxon>Bacteria</taxon>
        <taxon>Bacillati</taxon>
        <taxon>Actinomycetota</taxon>
        <taxon>Actinomycetes</taxon>
        <taxon>Pseudonocardiales</taxon>
        <taxon>Pseudonocardiaceae</taxon>
        <taxon>Actinokineospora</taxon>
    </lineage>
</organism>
<dbReference type="CDD" id="cd00093">
    <property type="entry name" value="HTH_XRE"/>
    <property type="match status" value="1"/>
</dbReference>
<feature type="domain" description="HTH cro/C1-type" evidence="1">
    <location>
        <begin position="40"/>
        <end position="87"/>
    </location>
</feature>
<comment type="caution">
    <text evidence="2">The sequence shown here is derived from an EMBL/GenBank/DDBJ whole genome shotgun (WGS) entry which is preliminary data.</text>
</comment>